<dbReference type="EMBL" id="FOEC01000003">
    <property type="protein sequence ID" value="SEO64500.1"/>
    <property type="molecule type" value="Genomic_DNA"/>
</dbReference>
<evidence type="ECO:0000256" key="5">
    <source>
        <dbReference type="SAM" id="Phobius"/>
    </source>
</evidence>
<reference evidence="8" key="1">
    <citation type="submission" date="2016-10" db="EMBL/GenBank/DDBJ databases">
        <authorList>
            <person name="Varghese N."/>
        </authorList>
    </citation>
    <scope>NUCLEOTIDE SEQUENCE [LARGE SCALE GENOMIC DNA]</scope>
    <source>
        <strain evidence="8">DSM 21843</strain>
    </source>
</reference>
<feature type="transmembrane region" description="Helical" evidence="5">
    <location>
        <begin position="1335"/>
        <end position="1358"/>
    </location>
</feature>
<dbReference type="Pfam" id="PF12698">
    <property type="entry name" value="ABC2_membrane_3"/>
    <property type="match status" value="4"/>
</dbReference>
<feature type="domain" description="ABC-2 type transporter transmembrane" evidence="6">
    <location>
        <begin position="1153"/>
        <end position="1515"/>
    </location>
</feature>
<name>A0A1H8RDL2_9ACTN</name>
<keyword evidence="4 5" id="KW-0472">Membrane</keyword>
<feature type="transmembrane region" description="Helical" evidence="5">
    <location>
        <begin position="1379"/>
        <end position="1407"/>
    </location>
</feature>
<feature type="transmembrane region" description="Helical" evidence="5">
    <location>
        <begin position="733"/>
        <end position="752"/>
    </location>
</feature>
<evidence type="ECO:0000256" key="2">
    <source>
        <dbReference type="ARBA" id="ARBA00022692"/>
    </source>
</evidence>
<comment type="subcellular location">
    <subcellularLocation>
        <location evidence="1">Membrane</location>
        <topology evidence="1">Multi-pass membrane protein</topology>
    </subcellularLocation>
</comment>
<dbReference type="NCBIfam" id="TIGR03061">
    <property type="entry name" value="pip_yhgE_Nterm"/>
    <property type="match status" value="2"/>
</dbReference>
<dbReference type="PANTHER" id="PTHR43077">
    <property type="entry name" value="TRANSPORT PERMEASE YVFS-RELATED"/>
    <property type="match status" value="1"/>
</dbReference>
<feature type="domain" description="ABC-2 type transporter transmembrane" evidence="6">
    <location>
        <begin position="395"/>
        <end position="661"/>
    </location>
</feature>
<dbReference type="InterPro" id="IPR017501">
    <property type="entry name" value="Phage_infect_YhgE_C"/>
</dbReference>
<dbReference type="PANTHER" id="PTHR43077:SF10">
    <property type="entry name" value="TRANSPORT PERMEASE PROTEIN"/>
    <property type="match status" value="1"/>
</dbReference>
<feature type="transmembrane region" description="Helical" evidence="5">
    <location>
        <begin position="851"/>
        <end position="870"/>
    </location>
</feature>
<organism evidence="7 8">
    <name type="scientific">Denitrobacterium detoxificans</name>
    <dbReference type="NCBI Taxonomy" id="79604"/>
    <lineage>
        <taxon>Bacteria</taxon>
        <taxon>Bacillati</taxon>
        <taxon>Actinomycetota</taxon>
        <taxon>Coriobacteriia</taxon>
        <taxon>Eggerthellales</taxon>
        <taxon>Eggerthellaceae</taxon>
        <taxon>Denitrobacterium</taxon>
    </lineage>
</organism>
<gene>
    <name evidence="7" type="ORF">SAMN02910314_00777</name>
</gene>
<dbReference type="NCBIfam" id="TIGR03062">
    <property type="entry name" value="pip_yhgE_Cterm"/>
    <property type="match status" value="2"/>
</dbReference>
<feature type="transmembrane region" description="Helical" evidence="5">
    <location>
        <begin position="764"/>
        <end position="783"/>
    </location>
</feature>
<keyword evidence="8" id="KW-1185">Reference proteome</keyword>
<feature type="transmembrane region" description="Helical" evidence="5">
    <location>
        <begin position="590"/>
        <end position="608"/>
    </location>
</feature>
<evidence type="ECO:0000256" key="4">
    <source>
        <dbReference type="ARBA" id="ARBA00023136"/>
    </source>
</evidence>
<sequence length="1539" mass="166483">MRTSFEILKRDVRALVKNPIALLVVGALLVLPGLYAWYCIVANWDPYSHTGNIPIAIVNEDEGATHDLAGDINIGQQVVGELEDNDSIDWRFYDSKEEALEDTEYGLVYATIVLPSDLSENLVGIFDGSDEKPTIYYYPNEKYSAVATKVSDSAAQKLVLKINQGFSSTVNKKILSSAQDLSNKVSARADETHQSVVQEIQSIQADLDTAISSLDDASSTIAGWRKAAQEARDSLETTSELLPDVASSLDDAGARLNDLRSGLGNYENRLSTNVLSSAASVSSMSSQAATSLDNAKEDLSRVSEDLQRIIDVASGTGDEELKSAAEGLSIAVDLIGGAVDGADARVAEINGTIQQTVDGVTDATNRIHGDAMPKLDQGATDLYLSLTSLSIALRQFEPQVESLSNVLSETDAALSTAETSVSDAKILLGTIRDNLDGTMQDIGAIGKALEVEKLTELLGVDVENAGTFISTPVQMSTAKLYPVSNYGTAVAPFYTNLALWIGCFILVSLMKVEVMGFSEASARQRYFGRWLLFVILSLLQSQAICGVDILLGIDCGNPVLFMLSGAVCSFAYMNLIYALVKTFRNIGKTLCIFLLVMQVPGSSGMYPIQMMPDFFQFIHPALPFTYGIDAMREALSGLYGSAYVLDLLALLLIVPGSLFIGLGLRSLMANLLVMFDDEMRKTGFFASEDYEGRMKRHGMRGLMRALMAHDEYAEDVENRARRFYRRYPRIRRLGITALWAIPLSVLLAMLPLNVVFGLSTDTKLAVLVGMLVFLFVVQMGLIVQEYTHSMVKEEMHLLGQDAQFDRELELPAAGERTGVVSAAEKVRAKSSRRGPTRDIFITDLRLGSKSVIGIVVTVLLVLTPSIYAWFNIASSWDPYGATGGLKVAVANEDEGYKGDLLPITINVGDTVVSQLRGNASFDWVFVDDEEAAKAGVESSEYYAAIVIPSDFSANLLTYLTEDSAYPSVFYYTNEKENPIAPIITQKGADSIQESIRVSFTERVDQVSLGVAYDILSYVKNPRMSDYVSKMSRHLDDATADAKSAAKQLGTLAGLMRTTSSIVDLLGTTLDGLQESAGTAKGALADAESGAQNASESLEEQIGIVRDTLNGNTVNVDKVTAAVDVAFDLLTVAADAVPDLIQERIDQFQELMNKSGVSEAEKQQTQVLIESLKAAKEHAESTARSVAEAQQKTNVIIDNAQADVEEAKRLFNEEIAPADDGLRSSISDAAASAKSIVSDLDGVVSGLNESTGGLSNQLGTLGDGLSDASSKLDSAATRVSDAKQRVSDALASGDVKKVEQIILGNDAETLAASLACPVQLQRESMYSVSNYGSAMASFYTVLSLWVGALVMISTMRVHVVEERLEELRKRYGKLRPRHEFFGRYGIFCVIGLLQSSLVLLGDLMLLHIQCANPVGFFLLGLFVGQMFCLIVYTITELFGDVGKAVCVILLIMQVAASGGTFPVEMFDPILIDVASYLPFTYAMTLLQECVAGPLLVNVVVGVAALLFMAGAMLVLGLPLRRPFRKTNAFFEEQLEKTGFM</sequence>
<dbReference type="InterPro" id="IPR051328">
    <property type="entry name" value="T7SS_ABC-Transporter"/>
</dbReference>
<feature type="transmembrane region" description="Helical" evidence="5">
    <location>
        <begin position="559"/>
        <end position="578"/>
    </location>
</feature>
<dbReference type="InterPro" id="IPR013525">
    <property type="entry name" value="ABC2_TM"/>
</dbReference>
<dbReference type="RefSeq" id="WP_074777190.1">
    <property type="nucleotide sequence ID" value="NZ_CP011402.1"/>
</dbReference>
<feature type="transmembrane region" description="Helical" evidence="5">
    <location>
        <begin position="1413"/>
        <end position="1431"/>
    </location>
</feature>
<feature type="transmembrane region" description="Helical" evidence="5">
    <location>
        <begin position="1443"/>
        <end position="1462"/>
    </location>
</feature>
<feature type="transmembrane region" description="Helical" evidence="5">
    <location>
        <begin position="530"/>
        <end position="553"/>
    </location>
</feature>
<dbReference type="Gene3D" id="3.40.1710.10">
    <property type="entry name" value="abc type-2 transporter like domain"/>
    <property type="match status" value="2"/>
</dbReference>
<feature type="transmembrane region" description="Helical" evidence="5">
    <location>
        <begin position="1493"/>
        <end position="1516"/>
    </location>
</feature>
<dbReference type="GO" id="GO:0016020">
    <property type="term" value="C:membrane"/>
    <property type="evidence" value="ECO:0007669"/>
    <property type="project" value="UniProtKB-SubCell"/>
</dbReference>
<proteinExistence type="predicted"/>
<dbReference type="InterPro" id="IPR017500">
    <property type="entry name" value="Phage_infect_YhgE_N"/>
</dbReference>
<feature type="transmembrane region" description="Helical" evidence="5">
    <location>
        <begin position="20"/>
        <end position="38"/>
    </location>
</feature>
<dbReference type="GO" id="GO:0140359">
    <property type="term" value="F:ABC-type transporter activity"/>
    <property type="evidence" value="ECO:0007669"/>
    <property type="project" value="InterPro"/>
</dbReference>
<evidence type="ECO:0000256" key="1">
    <source>
        <dbReference type="ARBA" id="ARBA00004141"/>
    </source>
</evidence>
<evidence type="ECO:0000259" key="6">
    <source>
        <dbReference type="Pfam" id="PF12698"/>
    </source>
</evidence>
<evidence type="ECO:0000313" key="8">
    <source>
        <dbReference type="Proteomes" id="UP000182975"/>
    </source>
</evidence>
<dbReference type="OrthoDB" id="9811483at2"/>
<dbReference type="STRING" id="79604.AAY81_02695"/>
<protein>
    <submittedName>
        <fullName evidence="7">YhgE/Pip N-terminal domain-containing protein/YhgE/Pip C-terminal domain-containing protein</fullName>
    </submittedName>
</protein>
<keyword evidence="3 5" id="KW-1133">Transmembrane helix</keyword>
<evidence type="ECO:0000256" key="3">
    <source>
        <dbReference type="ARBA" id="ARBA00022989"/>
    </source>
</evidence>
<feature type="transmembrane region" description="Helical" evidence="5">
    <location>
        <begin position="489"/>
        <end position="509"/>
    </location>
</feature>
<keyword evidence="2 5" id="KW-0812">Transmembrane</keyword>
<dbReference type="Proteomes" id="UP000182975">
    <property type="component" value="Unassembled WGS sequence"/>
</dbReference>
<accession>A0A1H8RDL2</accession>
<evidence type="ECO:0000313" key="7">
    <source>
        <dbReference type="EMBL" id="SEO64500.1"/>
    </source>
</evidence>
<feature type="domain" description="ABC-2 type transporter transmembrane" evidence="6">
    <location>
        <begin position="44"/>
        <end position="187"/>
    </location>
</feature>
<feature type="domain" description="ABC-2 type transporter transmembrane" evidence="6">
    <location>
        <begin position="855"/>
        <end position="998"/>
    </location>
</feature>
<feature type="transmembrane region" description="Helical" evidence="5">
    <location>
        <begin position="642"/>
        <end position="664"/>
    </location>
</feature>